<organism evidence="2 3">
    <name type="scientific">Marinobacter vinifirmus</name>
    <dbReference type="NCBI Taxonomy" id="355591"/>
    <lineage>
        <taxon>Bacteria</taxon>
        <taxon>Pseudomonadati</taxon>
        <taxon>Pseudomonadota</taxon>
        <taxon>Gammaproteobacteria</taxon>
        <taxon>Pseudomonadales</taxon>
        <taxon>Marinobacteraceae</taxon>
        <taxon>Marinobacter</taxon>
    </lineage>
</organism>
<reference evidence="2 3" key="1">
    <citation type="submission" date="2017-06" db="EMBL/GenBank/DDBJ databases">
        <title>Draft genome sequence of the halophilic bacterium Marinobacter vinifirmus FB1.</title>
        <authorList>
            <person name="Stepanov V.G."/>
            <person name="Roberts D.J."/>
            <person name="Fox G.E."/>
        </authorList>
    </citation>
    <scope>NUCLEOTIDE SEQUENCE [LARGE SCALE GENOMIC DNA]</scope>
    <source>
        <strain evidence="2 3">FB1</strain>
    </source>
</reference>
<feature type="region of interest" description="Disordered" evidence="1">
    <location>
        <begin position="27"/>
        <end position="57"/>
    </location>
</feature>
<accession>A0A7Z1DTG1</accession>
<evidence type="ECO:0000256" key="1">
    <source>
        <dbReference type="SAM" id="MobiDB-lite"/>
    </source>
</evidence>
<feature type="region of interest" description="Disordered" evidence="1">
    <location>
        <begin position="70"/>
        <end position="99"/>
    </location>
</feature>
<name>A0A7Z1DTG1_9GAMM</name>
<dbReference type="AlphaFoldDB" id="A0A7Z1DTG1"/>
<keyword evidence="3" id="KW-1185">Reference proteome</keyword>
<sequence length="141" mass="15281">MAGGEVQGRRPAGAAVGWFPGSVIRQRQQGRRQGHGLRVSARVADHHQEPGRSAGGVIWQRRGRELWRYLPGQHRETNSGTGSKPLKRGGASMPTDITDKSPFRQFCQLHIRGFSKIRGVRSGGGVIRQGHGLGGICQGGR</sequence>
<comment type="caution">
    <text evidence="2">The sequence shown here is derived from an EMBL/GenBank/DDBJ whole genome shotgun (WGS) entry which is preliminary data.</text>
</comment>
<protein>
    <submittedName>
        <fullName evidence="2">Uncharacterized protein</fullName>
    </submittedName>
</protein>
<proteinExistence type="predicted"/>
<gene>
    <name evidence="2" type="ORF">B9Q17_00865</name>
</gene>
<evidence type="ECO:0000313" key="3">
    <source>
        <dbReference type="Proteomes" id="UP000216984"/>
    </source>
</evidence>
<dbReference type="EMBL" id="NEFY01000009">
    <property type="protein sequence ID" value="OZC35631.1"/>
    <property type="molecule type" value="Genomic_DNA"/>
</dbReference>
<dbReference type="Proteomes" id="UP000216984">
    <property type="component" value="Unassembled WGS sequence"/>
</dbReference>
<evidence type="ECO:0000313" key="2">
    <source>
        <dbReference type="EMBL" id="OZC35631.1"/>
    </source>
</evidence>